<keyword evidence="14" id="KW-1185">Reference proteome</keyword>
<feature type="region of interest" description="Disordered" evidence="9">
    <location>
        <begin position="702"/>
        <end position="721"/>
    </location>
</feature>
<feature type="domain" description="Cadherin" evidence="12">
    <location>
        <begin position="129"/>
        <end position="329"/>
    </location>
</feature>
<dbReference type="InterPro" id="IPR050174">
    <property type="entry name" value="Protocadherin/Cadherin-CA"/>
</dbReference>
<evidence type="ECO:0000256" key="2">
    <source>
        <dbReference type="ARBA" id="ARBA00022692"/>
    </source>
</evidence>
<dbReference type="InterPro" id="IPR002126">
    <property type="entry name" value="Cadherin-like_dom"/>
</dbReference>
<feature type="region of interest" description="Disordered" evidence="9">
    <location>
        <begin position="834"/>
        <end position="911"/>
    </location>
</feature>
<dbReference type="Pfam" id="PF00028">
    <property type="entry name" value="Cadherin"/>
    <property type="match status" value="1"/>
</dbReference>
<feature type="domain" description="Cadherin" evidence="12">
    <location>
        <begin position="575"/>
        <end position="658"/>
    </location>
</feature>
<dbReference type="Gene3D" id="2.60.40.60">
    <property type="entry name" value="Cadherins"/>
    <property type="match status" value="5"/>
</dbReference>
<evidence type="ECO:0000313" key="13">
    <source>
        <dbReference type="EMBL" id="GFO35875.1"/>
    </source>
</evidence>
<keyword evidence="3" id="KW-0677">Repeat</keyword>
<evidence type="ECO:0000256" key="4">
    <source>
        <dbReference type="ARBA" id="ARBA00022837"/>
    </source>
</evidence>
<dbReference type="GO" id="GO:0007156">
    <property type="term" value="P:homophilic cell adhesion via plasma membrane adhesion molecules"/>
    <property type="evidence" value="ECO:0007669"/>
    <property type="project" value="InterPro"/>
</dbReference>
<feature type="domain" description="Cadherin" evidence="12">
    <location>
        <begin position="473"/>
        <end position="561"/>
    </location>
</feature>
<comment type="subcellular location">
    <subcellularLocation>
        <location evidence="1">Membrane</location>
        <topology evidence="1">Single-pass membrane protein</topology>
    </subcellularLocation>
</comment>
<feature type="signal peptide" evidence="11">
    <location>
        <begin position="1"/>
        <end position="20"/>
    </location>
</feature>
<evidence type="ECO:0000256" key="7">
    <source>
        <dbReference type="ARBA" id="ARBA00023180"/>
    </source>
</evidence>
<comment type="caution">
    <text evidence="13">The sequence shown here is derived from an EMBL/GenBank/DDBJ whole genome shotgun (WGS) entry which is preliminary data.</text>
</comment>
<keyword evidence="5 10" id="KW-1133">Transmembrane helix</keyword>
<keyword evidence="7" id="KW-0325">Glycoprotein</keyword>
<evidence type="ECO:0000259" key="12">
    <source>
        <dbReference type="PROSITE" id="PS50268"/>
    </source>
</evidence>
<feature type="domain" description="Cadherin" evidence="12">
    <location>
        <begin position="330"/>
        <end position="460"/>
    </location>
</feature>
<feature type="compositionally biased region" description="Polar residues" evidence="9">
    <location>
        <begin position="898"/>
        <end position="911"/>
    </location>
</feature>
<dbReference type="Proteomes" id="UP000735302">
    <property type="component" value="Unassembled WGS sequence"/>
</dbReference>
<organism evidence="13 14">
    <name type="scientific">Plakobranchus ocellatus</name>
    <dbReference type="NCBI Taxonomy" id="259542"/>
    <lineage>
        <taxon>Eukaryota</taxon>
        <taxon>Metazoa</taxon>
        <taxon>Spiralia</taxon>
        <taxon>Lophotrochozoa</taxon>
        <taxon>Mollusca</taxon>
        <taxon>Gastropoda</taxon>
        <taxon>Heterobranchia</taxon>
        <taxon>Euthyneura</taxon>
        <taxon>Panpulmonata</taxon>
        <taxon>Sacoglossa</taxon>
        <taxon>Placobranchoidea</taxon>
        <taxon>Plakobranchidae</taxon>
        <taxon>Plakobranchus</taxon>
    </lineage>
</organism>
<feature type="compositionally biased region" description="Polar residues" evidence="9">
    <location>
        <begin position="834"/>
        <end position="851"/>
    </location>
</feature>
<evidence type="ECO:0000256" key="5">
    <source>
        <dbReference type="ARBA" id="ARBA00022989"/>
    </source>
</evidence>
<sequence length="911" mass="99678">MGIKCTGSLVLALFAILGAAQREDLCKPSSGYDNFQRLNENDAEIGKEIFFLDIPGNASQVTLSSGYNEFIALNTTSRWVWINGTIDADTMERAQELTIVCREVDFPGSVELLVSILVMDYNDNKPNFTSDEYTLVIGEMTEVMTVIDAGISSTDADIDFLNRQITYAILPGPYSMTEVMTVIDAGISSTDADIDFLNRQITYAILPGPYSDYFTLGVLSQATLTLIKPLDFETLPRLNITLIAWFKKGSKRFGFLYIASPQQGDLRLSGCPSGQVAGGLARTRDRRVPVDLRADSLGHRERKTNGPTLNDTCFVDIIVEDEDDQNPLFNSSVYEAFIADTATLNSVVTIQPEIAAYDPDITLNATILYSFREAIYQREQFQTPIPETDVGQPFTSAQNSQSKELLTIDPFTAEVRLSSMPTSRETYLMLQATQEDNPSRYAVALLTLIVQGSNVNAPVFTRPSVQQSLVRSEAFPVGSVIATVLATDADRGSIIKYSLDEASKSSFSLNENTGDITLTSALSYQEKPQHILKVTASDGAFQTTGQVTIRVSPVNNKPPVILNSDLNVSIDRQTGASVIDIIAEDNDEGVTVLSYEILTHANLFAVDSQGRVTVSGKSEDLEQSEYQVAVLVSDNGQPSHSTAAVVKVSFPKQSPPLVGAQMAESDSLWPMILGAVAAVLLVIVIILAVYICRRRLRDKEHLDRAKKQQPSQDAKALAFKQQGTLGRQARANIEFGEDPLDGDTTIQENPLNSAAKGGYYNFGHVYSDTDTEVDMNEIHVETSVSPYDVLPARRNDDNNNDNVYNNSQMSEESEDYPTSEKEVITSFFRNGSLSTYRDSSGSEASLNTSPTDSHDSKKNLVAPTPLARSRVPEEEMTNGGHAVATVSDTANLDPDSSVVPSPQKQELTVYF</sequence>
<feature type="region of interest" description="Disordered" evidence="9">
    <location>
        <begin position="789"/>
        <end position="821"/>
    </location>
</feature>
<dbReference type="PROSITE" id="PS00232">
    <property type="entry name" value="CADHERIN_1"/>
    <property type="match status" value="1"/>
</dbReference>
<accession>A0AAV4CVI7</accession>
<feature type="chain" id="PRO_5043752641" evidence="11">
    <location>
        <begin position="21"/>
        <end position="911"/>
    </location>
</feature>
<proteinExistence type="predicted"/>
<dbReference type="PANTHER" id="PTHR24028:SF328">
    <property type="entry name" value="CADHERIN-3"/>
    <property type="match status" value="1"/>
</dbReference>
<dbReference type="InterPro" id="IPR015919">
    <property type="entry name" value="Cadherin-like_sf"/>
</dbReference>
<dbReference type="InterPro" id="IPR020894">
    <property type="entry name" value="Cadherin_CS"/>
</dbReference>
<dbReference type="CDD" id="cd11304">
    <property type="entry name" value="Cadherin_repeat"/>
    <property type="match status" value="4"/>
</dbReference>
<dbReference type="PROSITE" id="PS50268">
    <property type="entry name" value="CADHERIN_2"/>
    <property type="match status" value="4"/>
</dbReference>
<dbReference type="GO" id="GO:0005886">
    <property type="term" value="C:plasma membrane"/>
    <property type="evidence" value="ECO:0007669"/>
    <property type="project" value="InterPro"/>
</dbReference>
<dbReference type="GO" id="GO:0005509">
    <property type="term" value="F:calcium ion binding"/>
    <property type="evidence" value="ECO:0007669"/>
    <property type="project" value="UniProtKB-UniRule"/>
</dbReference>
<evidence type="ECO:0000256" key="1">
    <source>
        <dbReference type="ARBA" id="ARBA00004167"/>
    </source>
</evidence>
<keyword evidence="4 8" id="KW-0106">Calcium</keyword>
<keyword evidence="11" id="KW-0732">Signal</keyword>
<evidence type="ECO:0000256" key="3">
    <source>
        <dbReference type="ARBA" id="ARBA00022737"/>
    </source>
</evidence>
<gene>
    <name evidence="13" type="ORF">PoB_006238000</name>
</gene>
<dbReference type="PANTHER" id="PTHR24028">
    <property type="entry name" value="CADHERIN-87A"/>
    <property type="match status" value="1"/>
</dbReference>
<evidence type="ECO:0000256" key="11">
    <source>
        <dbReference type="SAM" id="SignalP"/>
    </source>
</evidence>
<keyword evidence="2 10" id="KW-0812">Transmembrane</keyword>
<dbReference type="AlphaFoldDB" id="A0AAV4CVI7"/>
<dbReference type="EMBL" id="BLXT01007005">
    <property type="protein sequence ID" value="GFO35875.1"/>
    <property type="molecule type" value="Genomic_DNA"/>
</dbReference>
<evidence type="ECO:0000313" key="14">
    <source>
        <dbReference type="Proteomes" id="UP000735302"/>
    </source>
</evidence>
<evidence type="ECO:0000256" key="6">
    <source>
        <dbReference type="ARBA" id="ARBA00023136"/>
    </source>
</evidence>
<dbReference type="PRINTS" id="PR00205">
    <property type="entry name" value="CADHERIN"/>
</dbReference>
<protein>
    <submittedName>
        <fullName evidence="13">Protocadherin fat 4-like</fullName>
    </submittedName>
</protein>
<dbReference type="SMART" id="SM00112">
    <property type="entry name" value="CA"/>
    <property type="match status" value="5"/>
</dbReference>
<feature type="transmembrane region" description="Helical" evidence="10">
    <location>
        <begin position="668"/>
        <end position="692"/>
    </location>
</feature>
<evidence type="ECO:0000256" key="9">
    <source>
        <dbReference type="SAM" id="MobiDB-lite"/>
    </source>
</evidence>
<dbReference type="SUPFAM" id="SSF49313">
    <property type="entry name" value="Cadherin-like"/>
    <property type="match status" value="4"/>
</dbReference>
<evidence type="ECO:0000256" key="10">
    <source>
        <dbReference type="SAM" id="Phobius"/>
    </source>
</evidence>
<evidence type="ECO:0000256" key="8">
    <source>
        <dbReference type="PROSITE-ProRule" id="PRU00043"/>
    </source>
</evidence>
<keyword evidence="6 10" id="KW-0472">Membrane</keyword>
<name>A0AAV4CVI7_9GAST</name>
<reference evidence="13 14" key="1">
    <citation type="journal article" date="2021" name="Elife">
        <title>Chloroplast acquisition without the gene transfer in kleptoplastic sea slugs, Plakobranchus ocellatus.</title>
        <authorList>
            <person name="Maeda T."/>
            <person name="Takahashi S."/>
            <person name="Yoshida T."/>
            <person name="Shimamura S."/>
            <person name="Takaki Y."/>
            <person name="Nagai Y."/>
            <person name="Toyoda A."/>
            <person name="Suzuki Y."/>
            <person name="Arimoto A."/>
            <person name="Ishii H."/>
            <person name="Satoh N."/>
            <person name="Nishiyama T."/>
            <person name="Hasebe M."/>
            <person name="Maruyama T."/>
            <person name="Minagawa J."/>
            <person name="Obokata J."/>
            <person name="Shigenobu S."/>
        </authorList>
    </citation>
    <scope>NUCLEOTIDE SEQUENCE [LARGE SCALE GENOMIC DNA]</scope>
</reference>